<feature type="domain" description="Helicase C-terminal" evidence="4">
    <location>
        <begin position="482"/>
        <end position="660"/>
    </location>
</feature>
<dbReference type="SUPFAM" id="SSF52540">
    <property type="entry name" value="P-loop containing nucleoside triphosphate hydrolases"/>
    <property type="match status" value="2"/>
</dbReference>
<dbReference type="PANTHER" id="PTHR45629:SF7">
    <property type="entry name" value="DNA EXCISION REPAIR PROTEIN ERCC-6-RELATED"/>
    <property type="match status" value="1"/>
</dbReference>
<dbReference type="InterPro" id="IPR050496">
    <property type="entry name" value="SNF2_RAD54_helicase_repair"/>
</dbReference>
<dbReference type="Pfam" id="PF00271">
    <property type="entry name" value="Helicase_C"/>
    <property type="match status" value="1"/>
</dbReference>
<evidence type="ECO:0000259" key="3">
    <source>
        <dbReference type="PROSITE" id="PS51192"/>
    </source>
</evidence>
<protein>
    <submittedName>
        <fullName evidence="5">DNA repair and recombination protein rad54b</fullName>
    </submittedName>
</protein>
<dbReference type="InterPro" id="IPR014001">
    <property type="entry name" value="Helicase_ATP-bd"/>
</dbReference>
<evidence type="ECO:0000313" key="5">
    <source>
        <dbReference type="EMBL" id="KAL3312360.1"/>
    </source>
</evidence>
<keyword evidence="1" id="KW-0378">Hydrolase</keyword>
<feature type="domain" description="Helicase ATP-binding" evidence="3">
    <location>
        <begin position="129"/>
        <end position="300"/>
    </location>
</feature>
<keyword evidence="6" id="KW-1185">Reference proteome</keyword>
<reference evidence="5 6" key="1">
    <citation type="submission" date="2024-11" db="EMBL/GenBank/DDBJ databases">
        <title>Adaptive evolution of stress response genes in parasites aligns with host niche diversity.</title>
        <authorList>
            <person name="Hahn C."/>
            <person name="Resl P."/>
        </authorList>
    </citation>
    <scope>NUCLEOTIDE SEQUENCE [LARGE SCALE GENOMIC DNA]</scope>
    <source>
        <strain evidence="5">EGGRZ-B1_66</strain>
        <tissue evidence="5">Body</tissue>
    </source>
</reference>
<dbReference type="Gene3D" id="3.40.50.10810">
    <property type="entry name" value="Tandem AAA-ATPase domain"/>
    <property type="match status" value="1"/>
</dbReference>
<name>A0ABD2PY57_9PLAT</name>
<dbReference type="CDD" id="cd18793">
    <property type="entry name" value="SF2_C_SNF"/>
    <property type="match status" value="1"/>
</dbReference>
<dbReference type="Proteomes" id="UP001626550">
    <property type="component" value="Unassembled WGS sequence"/>
</dbReference>
<gene>
    <name evidence="5" type="primary">RAD54B</name>
    <name evidence="5" type="ORF">Ciccas_009050</name>
</gene>
<dbReference type="PANTHER" id="PTHR45629">
    <property type="entry name" value="SNF2/RAD54 FAMILY MEMBER"/>
    <property type="match status" value="1"/>
</dbReference>
<evidence type="ECO:0000256" key="1">
    <source>
        <dbReference type="ARBA" id="ARBA00022801"/>
    </source>
</evidence>
<dbReference type="EMBL" id="JBJKFK010001730">
    <property type="protein sequence ID" value="KAL3312360.1"/>
    <property type="molecule type" value="Genomic_DNA"/>
</dbReference>
<dbReference type="InterPro" id="IPR049730">
    <property type="entry name" value="SNF2/RAD54-like_C"/>
</dbReference>
<dbReference type="Pfam" id="PF00176">
    <property type="entry name" value="SNF2-rel_dom"/>
    <property type="match status" value="1"/>
</dbReference>
<proteinExistence type="predicted"/>
<dbReference type="InterPro" id="IPR000330">
    <property type="entry name" value="SNF2_N"/>
</dbReference>
<organism evidence="5 6">
    <name type="scientific">Cichlidogyrus casuarinus</name>
    <dbReference type="NCBI Taxonomy" id="1844966"/>
    <lineage>
        <taxon>Eukaryota</taxon>
        <taxon>Metazoa</taxon>
        <taxon>Spiralia</taxon>
        <taxon>Lophotrochozoa</taxon>
        <taxon>Platyhelminthes</taxon>
        <taxon>Monogenea</taxon>
        <taxon>Monopisthocotylea</taxon>
        <taxon>Dactylogyridea</taxon>
        <taxon>Ancyrocephalidae</taxon>
        <taxon>Cichlidogyrus</taxon>
    </lineage>
</organism>
<evidence type="ECO:0000259" key="4">
    <source>
        <dbReference type="PROSITE" id="PS51194"/>
    </source>
</evidence>
<dbReference type="Gene3D" id="3.40.50.300">
    <property type="entry name" value="P-loop containing nucleotide triphosphate hydrolases"/>
    <property type="match status" value="1"/>
</dbReference>
<dbReference type="SMART" id="SM00490">
    <property type="entry name" value="HELICc"/>
    <property type="match status" value="1"/>
</dbReference>
<dbReference type="AlphaFoldDB" id="A0ABD2PY57"/>
<evidence type="ECO:0000313" key="6">
    <source>
        <dbReference type="Proteomes" id="UP001626550"/>
    </source>
</evidence>
<dbReference type="SMART" id="SM00487">
    <property type="entry name" value="DEXDc"/>
    <property type="match status" value="1"/>
</dbReference>
<dbReference type="Gene3D" id="1.20.120.850">
    <property type="entry name" value="SWI2/SNF2 ATPases, N-terminal domain"/>
    <property type="match status" value="1"/>
</dbReference>
<dbReference type="PROSITE" id="PS51192">
    <property type="entry name" value="HELICASE_ATP_BIND_1"/>
    <property type="match status" value="1"/>
</dbReference>
<dbReference type="GO" id="GO:0016787">
    <property type="term" value="F:hydrolase activity"/>
    <property type="evidence" value="ECO:0007669"/>
    <property type="project" value="UniProtKB-KW"/>
</dbReference>
<dbReference type="InterPro" id="IPR001650">
    <property type="entry name" value="Helicase_C-like"/>
</dbReference>
<dbReference type="InterPro" id="IPR027417">
    <property type="entry name" value="P-loop_NTPase"/>
</dbReference>
<dbReference type="InterPro" id="IPR038718">
    <property type="entry name" value="SNF2-like_sf"/>
</dbReference>
<feature type="region of interest" description="Disordered" evidence="2">
    <location>
        <begin position="688"/>
        <end position="713"/>
    </location>
</feature>
<sequence length="761" mass="85420">MLSSQLEDIDEGSILSVGSYEAHLITLISALPQPSNSKNSQPLKPADQNVSLPPKLLPFVSKKTIKKTSDLLMKDALPMPPPSELYLMNRMELDAALPVYLDANLTSQLKPHQKEGVSFMYQALMGYKYLSENEIYGTLLCDEMGLGKTLQAICTAWIFLKQNPFSARKPLVKRVLVVVPGSNWQKEFYRWIGRERLQVYCVDKDHSLDKYVNSCLAKIVIAPVLIISYEMLVQNSDLVSKIDGIDLLICDEAHRLKNANTKTVQVLETLRIPRRLLLTGTPIQNDLSELWTLAQFCAPGALGSKTRFLKSLSGDSVLDQIMKGDLTHSDEEFSQLLSKFFLRRTSSLYTTHLPTKRENVVFCSLSEVQSRLQCAIYKWAETQFQVTKKISIEEEPSSPCLSDYASDSELEEDYVSGAGSAALLSALSGLRLMYNDPNLLLDKLPSSDSLPKDLKSKLEACFCEHQTDDWARSGKLSLLRHMLSSLFSNCRPDDRIVLVSSFTKTLDVLERLVRECHEEACPSGSREGLMVRIDGASSVSKRQSVVEAFNCKQKGFRLLGPRVMLLSTKAGGVGLNLIGASYLVLFDQDWNPANDEQAVARIWREGQKRDCFIYRLVIANSLEERMFQRQIAKCGLSARVTNTSAKKRKSAANLSSDELRRLFQLPDHDKNWTHELIRCQCMIGGENRQEDSDEERECQISIPDASEPDQGSSLSKIDTWLHLLSTEPISQYLGKDPLLKDISEGMPSFPPAIFTWSTSDS</sequence>
<comment type="caution">
    <text evidence="5">The sequence shown here is derived from an EMBL/GenBank/DDBJ whole genome shotgun (WGS) entry which is preliminary data.</text>
</comment>
<evidence type="ECO:0000256" key="2">
    <source>
        <dbReference type="SAM" id="MobiDB-lite"/>
    </source>
</evidence>
<dbReference type="PROSITE" id="PS51194">
    <property type="entry name" value="HELICASE_CTER"/>
    <property type="match status" value="1"/>
</dbReference>
<accession>A0ABD2PY57</accession>